<dbReference type="Proteomes" id="UP000321379">
    <property type="component" value="Unassembled WGS sequence"/>
</dbReference>
<proteinExistence type="predicted"/>
<feature type="compositionally biased region" description="Low complexity" evidence="1">
    <location>
        <begin position="404"/>
        <end position="425"/>
    </location>
</feature>
<feature type="compositionally biased region" description="Basic and acidic residues" evidence="1">
    <location>
        <begin position="201"/>
        <end position="221"/>
    </location>
</feature>
<comment type="caution">
    <text evidence="3">The sequence shown here is derived from an EMBL/GenBank/DDBJ whole genome shotgun (WGS) entry which is preliminary data.</text>
</comment>
<keyword evidence="4" id="KW-1185">Reference proteome</keyword>
<reference evidence="3 4" key="1">
    <citation type="submission" date="2019-08" db="EMBL/GenBank/DDBJ databases">
        <title>Bacterial whole genome sequence for Glaciihabitans sp. CHu50b-6-2.</title>
        <authorList>
            <person name="Jin L."/>
        </authorList>
    </citation>
    <scope>NUCLEOTIDE SEQUENCE [LARGE SCALE GENOMIC DNA]</scope>
    <source>
        <strain evidence="3 4">CHu50b-6-2</strain>
    </source>
</reference>
<feature type="compositionally biased region" description="Basic and acidic residues" evidence="1">
    <location>
        <begin position="179"/>
        <end position="192"/>
    </location>
</feature>
<feature type="transmembrane region" description="Helical" evidence="2">
    <location>
        <begin position="573"/>
        <end position="596"/>
    </location>
</feature>
<gene>
    <name evidence="3" type="ORF">FVP33_07760</name>
</gene>
<accession>A0A5C8US75</accession>
<dbReference type="RefSeq" id="WP_147783021.1">
    <property type="nucleotide sequence ID" value="NZ_VRMG01000005.1"/>
</dbReference>
<feature type="compositionally biased region" description="Pro residues" evidence="1">
    <location>
        <begin position="252"/>
        <end position="261"/>
    </location>
</feature>
<keyword evidence="2" id="KW-0472">Membrane</keyword>
<evidence type="ECO:0000256" key="1">
    <source>
        <dbReference type="SAM" id="MobiDB-lite"/>
    </source>
</evidence>
<feature type="compositionally biased region" description="Basic and acidic residues" evidence="1">
    <location>
        <begin position="14"/>
        <end position="25"/>
    </location>
</feature>
<name>A0A5C8US75_9MICO</name>
<organism evidence="3 4">
    <name type="scientific">Lacisediminihabitans profunda</name>
    <dbReference type="NCBI Taxonomy" id="2594790"/>
    <lineage>
        <taxon>Bacteria</taxon>
        <taxon>Bacillati</taxon>
        <taxon>Actinomycetota</taxon>
        <taxon>Actinomycetes</taxon>
        <taxon>Micrococcales</taxon>
        <taxon>Microbacteriaceae</taxon>
        <taxon>Lacisediminihabitans</taxon>
    </lineage>
</organism>
<feature type="compositionally biased region" description="Low complexity" evidence="1">
    <location>
        <begin position="82"/>
        <end position="99"/>
    </location>
</feature>
<sequence length="599" mass="62212">MPEEQPPVGAFPREGWDADARRPAPQDDASATPDPSSTPPVAGRRSQEPGQESASPQNDYPTPARPQVPSYDGPSFRSRSISAVPESPAASSAVPGSEGDTAGADGDTPVDQTPPSSYRVRDFSPDGRRSSFPAATSWSAPVAPGATPVELDYHTLGALPSSLASSPPPVPDPAPRYEAAPERTMTRREMRALEQSGALRPVEDAPSREHSEAPRLRERIRNTAPEGIDPIEAQPTAAPVSATPPVSAAPPVTEPPILVEPPQQPTVYVASPSFAEQPSLHLEAPADDHVVEATIEPESSAGNWFDAIADEQAADDAPAVAHDAPVPADAPRSFADSPASFKFEELLFNAPVADVPEPFVAQLEPEPLLEAPEPAAPVEQTPAPAAWLAAFPATKAPQIVVPQSAAPAPASPAQAPAAQQPASEARPAEVDTAASYSPPVGHWSTQASIDDDEQVQENTFSRNVGATSGAITTSALVLPSIPTADDILSPLGSTGEILITGSINLPSSMGTTGVHPARYDHSDVDALLEADDREDSDHPDSAPVRAIRAVSTHTSSGAVISAKKPKGDSRLPIVLAVSAAVMAVGVVVLFVVGMIFKIF</sequence>
<protein>
    <submittedName>
        <fullName evidence="3">Uncharacterized protein</fullName>
    </submittedName>
</protein>
<evidence type="ECO:0000313" key="4">
    <source>
        <dbReference type="Proteomes" id="UP000321379"/>
    </source>
</evidence>
<dbReference type="EMBL" id="VRMG01000005">
    <property type="protein sequence ID" value="TXN31434.1"/>
    <property type="molecule type" value="Genomic_DNA"/>
</dbReference>
<keyword evidence="2" id="KW-1133">Transmembrane helix</keyword>
<evidence type="ECO:0000256" key="2">
    <source>
        <dbReference type="SAM" id="Phobius"/>
    </source>
</evidence>
<feature type="compositionally biased region" description="Basic and acidic residues" evidence="1">
    <location>
        <begin position="119"/>
        <end position="129"/>
    </location>
</feature>
<feature type="region of interest" description="Disordered" evidence="1">
    <location>
        <begin position="159"/>
        <end position="261"/>
    </location>
</feature>
<feature type="region of interest" description="Disordered" evidence="1">
    <location>
        <begin position="404"/>
        <end position="445"/>
    </location>
</feature>
<feature type="compositionally biased region" description="Low complexity" evidence="1">
    <location>
        <begin position="235"/>
        <end position="251"/>
    </location>
</feature>
<keyword evidence="2" id="KW-0812">Transmembrane</keyword>
<feature type="compositionally biased region" description="Low complexity" evidence="1">
    <location>
        <begin position="26"/>
        <end position="35"/>
    </location>
</feature>
<feature type="compositionally biased region" description="Polar residues" evidence="1">
    <location>
        <begin position="48"/>
        <end position="60"/>
    </location>
</feature>
<evidence type="ECO:0000313" key="3">
    <source>
        <dbReference type="EMBL" id="TXN31434.1"/>
    </source>
</evidence>
<dbReference type="AlphaFoldDB" id="A0A5C8US75"/>
<feature type="region of interest" description="Disordered" evidence="1">
    <location>
        <begin position="1"/>
        <end position="147"/>
    </location>
</feature>